<keyword evidence="2" id="KW-0378">Hydrolase</keyword>
<comment type="caution">
    <text evidence="6">The sequence shown here is derived from an EMBL/GenBank/DDBJ whole genome shotgun (WGS) entry which is preliminary data.</text>
</comment>
<keyword evidence="3 6" id="KW-0347">Helicase</keyword>
<dbReference type="InterPro" id="IPR006935">
    <property type="entry name" value="Helicase/UvrB_N"/>
</dbReference>
<keyword evidence="1" id="KW-0547">Nucleotide-binding</keyword>
<dbReference type="Gene3D" id="3.40.50.300">
    <property type="entry name" value="P-loop containing nucleotide triphosphate hydrolases"/>
    <property type="match status" value="2"/>
</dbReference>
<protein>
    <submittedName>
        <fullName evidence="6">DEAD/DEAH box helicase family protein</fullName>
    </submittedName>
</protein>
<dbReference type="PANTHER" id="PTHR11274">
    <property type="entry name" value="RAD25/XP-B DNA REPAIR HELICASE"/>
    <property type="match status" value="1"/>
</dbReference>
<keyword evidence="7" id="KW-1185">Reference proteome</keyword>
<gene>
    <name evidence="6" type="ORF">HGP29_27285</name>
</gene>
<dbReference type="InterPro" id="IPR027417">
    <property type="entry name" value="P-loop_NTPase"/>
</dbReference>
<evidence type="ECO:0000256" key="3">
    <source>
        <dbReference type="ARBA" id="ARBA00022806"/>
    </source>
</evidence>
<dbReference type="GO" id="GO:0004386">
    <property type="term" value="F:helicase activity"/>
    <property type="evidence" value="ECO:0007669"/>
    <property type="project" value="UniProtKB-KW"/>
</dbReference>
<evidence type="ECO:0000259" key="5">
    <source>
        <dbReference type="PROSITE" id="PS51192"/>
    </source>
</evidence>
<evidence type="ECO:0000256" key="1">
    <source>
        <dbReference type="ARBA" id="ARBA00022741"/>
    </source>
</evidence>
<dbReference type="InterPro" id="IPR014001">
    <property type="entry name" value="Helicase_ATP-bd"/>
</dbReference>
<proteinExistence type="predicted"/>
<dbReference type="PANTHER" id="PTHR11274:SF0">
    <property type="entry name" value="GENERAL TRANSCRIPTION AND DNA REPAIR FACTOR IIH HELICASE SUBUNIT XPB"/>
    <property type="match status" value="1"/>
</dbReference>
<dbReference type="SMART" id="SM00487">
    <property type="entry name" value="DEXDc"/>
    <property type="match status" value="1"/>
</dbReference>
<keyword evidence="4" id="KW-0067">ATP-binding</keyword>
<dbReference type="GO" id="GO:0016787">
    <property type="term" value="F:hydrolase activity"/>
    <property type="evidence" value="ECO:0007669"/>
    <property type="project" value="UniProtKB-KW"/>
</dbReference>
<dbReference type="RefSeq" id="WP_168885649.1">
    <property type="nucleotide sequence ID" value="NZ_JABAIL010000016.1"/>
</dbReference>
<name>A0A7X8XZG0_9BACT</name>
<dbReference type="InterPro" id="IPR050615">
    <property type="entry name" value="ATP-dep_DNA_Helicase"/>
</dbReference>
<dbReference type="Pfam" id="PF04851">
    <property type="entry name" value="ResIII"/>
    <property type="match status" value="1"/>
</dbReference>
<dbReference type="SUPFAM" id="SSF52540">
    <property type="entry name" value="P-loop containing nucleoside triphosphate hydrolases"/>
    <property type="match status" value="2"/>
</dbReference>
<accession>A0A7X8XZG0</accession>
<organism evidence="6 7">
    <name type="scientific">Flammeovirga agarivorans</name>
    <dbReference type="NCBI Taxonomy" id="2726742"/>
    <lineage>
        <taxon>Bacteria</taxon>
        <taxon>Pseudomonadati</taxon>
        <taxon>Bacteroidota</taxon>
        <taxon>Cytophagia</taxon>
        <taxon>Cytophagales</taxon>
        <taxon>Flammeovirgaceae</taxon>
        <taxon>Flammeovirga</taxon>
    </lineage>
</organism>
<reference evidence="6 7" key="1">
    <citation type="submission" date="2020-04" db="EMBL/GenBank/DDBJ databases">
        <title>Flammeovirga sp. SR4, a novel species isolated from seawater.</title>
        <authorList>
            <person name="Wang X."/>
        </authorList>
    </citation>
    <scope>NUCLEOTIDE SEQUENCE [LARGE SCALE GENOMIC DNA]</scope>
    <source>
        <strain evidence="6 7">SR4</strain>
    </source>
</reference>
<dbReference type="EMBL" id="JABAIL010000016">
    <property type="protein sequence ID" value="NLR94940.1"/>
    <property type="molecule type" value="Genomic_DNA"/>
</dbReference>
<dbReference type="AlphaFoldDB" id="A0A7X8XZG0"/>
<evidence type="ECO:0000256" key="4">
    <source>
        <dbReference type="ARBA" id="ARBA00022840"/>
    </source>
</evidence>
<evidence type="ECO:0000313" key="6">
    <source>
        <dbReference type="EMBL" id="NLR94940.1"/>
    </source>
</evidence>
<dbReference type="Proteomes" id="UP000585050">
    <property type="component" value="Unassembled WGS sequence"/>
</dbReference>
<sequence>MLSYVKSSIYVNYDESLVEELSQTVKDYTSFKVRQNFIDLEDHMLVPRGLRHRFSNQIDFDLTKSVHASYNFTATLRSNQEPPLAKLLKSYRTKTDLILVAECGFGKTVSACYTISKLQQKTLILVPKVQLADQFLDSINTFLGEGVGIIASTKLLASKKNTINSIVEAYDIVVMTYDLFESRFNPKDTWVNSFGLVVFDEMHRTGCETLLPSFFKLPMKYRLGLTATLRRSDGMEEQIIKHFQDVIITEGRPESEKATLHTFTPKNKVVFAGKFSKDFVSQVENFNIPGIHTYKENIIYCSNDEESIRSENDESLGTEELLSLNKIFQKRLEYVHLETAMGSFEERNNEFLELIRKKHTEGRAILVLGKRIAQLEALFNQVSELDPILLTSKTYKKIKESPRLQEQLEKEARIIFGIDTIASEGLDIPRLDTLIFLSVVGDPEQAGGRILRKYSNKKEPEIWIPIGENDLHTGMYYKSLKYLPKVAKTGKYN</sequence>
<evidence type="ECO:0000313" key="7">
    <source>
        <dbReference type="Proteomes" id="UP000585050"/>
    </source>
</evidence>
<dbReference type="GO" id="GO:0005524">
    <property type="term" value="F:ATP binding"/>
    <property type="evidence" value="ECO:0007669"/>
    <property type="project" value="UniProtKB-KW"/>
</dbReference>
<evidence type="ECO:0000256" key="2">
    <source>
        <dbReference type="ARBA" id="ARBA00022801"/>
    </source>
</evidence>
<feature type="domain" description="Helicase ATP-binding" evidence="5">
    <location>
        <begin position="88"/>
        <end position="247"/>
    </location>
</feature>
<dbReference type="GO" id="GO:0003677">
    <property type="term" value="F:DNA binding"/>
    <property type="evidence" value="ECO:0007669"/>
    <property type="project" value="InterPro"/>
</dbReference>
<dbReference type="CDD" id="cd18785">
    <property type="entry name" value="SF2_C"/>
    <property type="match status" value="1"/>
</dbReference>
<dbReference type="PROSITE" id="PS51192">
    <property type="entry name" value="HELICASE_ATP_BIND_1"/>
    <property type="match status" value="1"/>
</dbReference>